<keyword evidence="1" id="KW-1133">Transmembrane helix</keyword>
<dbReference type="AlphaFoldDB" id="A0A3G9CR79"/>
<dbReference type="Proteomes" id="UP000265557">
    <property type="component" value="Chromosome"/>
</dbReference>
<accession>A0A3G9CR79</accession>
<name>A0A3G9CR79_METTE</name>
<reference evidence="2 3" key="1">
    <citation type="submission" date="2016-09" db="EMBL/GenBank/DDBJ databases">
        <title>Complete Genome Sequence of Methanosarcina thermophila MT-1.</title>
        <authorList>
            <person name="Kouzuma A."/>
        </authorList>
    </citation>
    <scope>NUCLEOTIDE SEQUENCE [LARGE SCALE GENOMIC DNA]</scope>
    <source>
        <strain evidence="2 3">MT-1</strain>
    </source>
</reference>
<evidence type="ECO:0000313" key="2">
    <source>
        <dbReference type="EMBL" id="BAW28393.1"/>
    </source>
</evidence>
<feature type="transmembrane region" description="Helical" evidence="1">
    <location>
        <begin position="52"/>
        <end position="75"/>
    </location>
</feature>
<organism evidence="2 3">
    <name type="scientific">Methanosarcina thermophila</name>
    <dbReference type="NCBI Taxonomy" id="2210"/>
    <lineage>
        <taxon>Archaea</taxon>
        <taxon>Methanobacteriati</taxon>
        <taxon>Methanobacteriota</taxon>
        <taxon>Stenosarchaea group</taxon>
        <taxon>Methanomicrobia</taxon>
        <taxon>Methanosarcinales</taxon>
        <taxon>Methanosarcinaceae</taxon>
        <taxon>Methanosarcina</taxon>
    </lineage>
</organism>
<sequence>MVLKAEKKENLLRMRAYKKVMDKNKKVNKINLVVLAAGLLLTFLGMEEVGSYLLWVGMFVLLITGISGILASGSLRRPR</sequence>
<gene>
    <name evidence="2" type="ORF">MESMT1_0463</name>
</gene>
<keyword evidence="1" id="KW-0812">Transmembrane</keyword>
<evidence type="ECO:0000256" key="1">
    <source>
        <dbReference type="SAM" id="Phobius"/>
    </source>
</evidence>
<evidence type="ECO:0000313" key="3">
    <source>
        <dbReference type="Proteomes" id="UP000265557"/>
    </source>
</evidence>
<proteinExistence type="predicted"/>
<feature type="transmembrane region" description="Helical" evidence="1">
    <location>
        <begin position="27"/>
        <end position="46"/>
    </location>
</feature>
<keyword evidence="1" id="KW-0472">Membrane</keyword>
<dbReference type="EMBL" id="AP017646">
    <property type="protein sequence ID" value="BAW28393.1"/>
    <property type="molecule type" value="Genomic_DNA"/>
</dbReference>
<protein>
    <submittedName>
        <fullName evidence="2">Uncharacterized protein</fullName>
    </submittedName>
</protein>